<evidence type="ECO:0008006" key="3">
    <source>
        <dbReference type="Google" id="ProtNLM"/>
    </source>
</evidence>
<dbReference type="Proteomes" id="UP001228905">
    <property type="component" value="Unassembled WGS sequence"/>
</dbReference>
<dbReference type="SUPFAM" id="SSF53448">
    <property type="entry name" value="Nucleotide-diphospho-sugar transferases"/>
    <property type="match status" value="1"/>
</dbReference>
<sequence length="252" mass="28033">MANVISGQVAPPAKPKINIATPTHADNFCGDYVASLYKLLTLGARQGLSFSFSKLSYSDIVVSRNAMLSNWYFNKTDCQHILFLDDDMGFEPELIFEMLALNKPVVGTLYPKRNIDLKALHAARDLPFEAAVAKASSFVGHPAKPVERIGGFQRMEWCGTGVFLISRKAIDAMVEKLPELVVPNRISVLDDSVKTLVQAFNKITEDGREFSEDASFCKRWVGQCGGEVWAATHRPIRHVGKMTFESRFSDLD</sequence>
<evidence type="ECO:0000313" key="2">
    <source>
        <dbReference type="Proteomes" id="UP001228905"/>
    </source>
</evidence>
<organism evidence="1 2">
    <name type="scientific">Caulobacter ginsengisoli</name>
    <dbReference type="NCBI Taxonomy" id="400775"/>
    <lineage>
        <taxon>Bacteria</taxon>
        <taxon>Pseudomonadati</taxon>
        <taxon>Pseudomonadota</taxon>
        <taxon>Alphaproteobacteria</taxon>
        <taxon>Caulobacterales</taxon>
        <taxon>Caulobacteraceae</taxon>
        <taxon>Caulobacter</taxon>
    </lineage>
</organism>
<protein>
    <recommendedName>
        <fullName evidence="3">Glycosyltransferase 2-like domain-containing protein</fullName>
    </recommendedName>
</protein>
<accession>A0ABU0ISH5</accession>
<dbReference type="RefSeq" id="WP_307348896.1">
    <property type="nucleotide sequence ID" value="NZ_JAUSVS010000003.1"/>
</dbReference>
<name>A0ABU0ISH5_9CAUL</name>
<reference evidence="1 2" key="1">
    <citation type="submission" date="2023-07" db="EMBL/GenBank/DDBJ databases">
        <title>Genomic Encyclopedia of Type Strains, Phase IV (KMG-IV): sequencing the most valuable type-strain genomes for metagenomic binning, comparative biology and taxonomic classification.</title>
        <authorList>
            <person name="Goeker M."/>
        </authorList>
    </citation>
    <scope>NUCLEOTIDE SEQUENCE [LARGE SCALE GENOMIC DNA]</scope>
    <source>
        <strain evidence="1 2">DSM 18695</strain>
    </source>
</reference>
<gene>
    <name evidence="1" type="ORF">QO010_002092</name>
</gene>
<keyword evidence="2" id="KW-1185">Reference proteome</keyword>
<comment type="caution">
    <text evidence="1">The sequence shown here is derived from an EMBL/GenBank/DDBJ whole genome shotgun (WGS) entry which is preliminary data.</text>
</comment>
<proteinExistence type="predicted"/>
<evidence type="ECO:0000313" key="1">
    <source>
        <dbReference type="EMBL" id="MDQ0464311.1"/>
    </source>
</evidence>
<dbReference type="InterPro" id="IPR029044">
    <property type="entry name" value="Nucleotide-diphossugar_trans"/>
</dbReference>
<dbReference type="EMBL" id="JAUSVS010000003">
    <property type="protein sequence ID" value="MDQ0464311.1"/>
    <property type="molecule type" value="Genomic_DNA"/>
</dbReference>